<evidence type="ECO:0000259" key="5">
    <source>
        <dbReference type="SMART" id="SM00903"/>
    </source>
</evidence>
<dbReference type="InterPro" id="IPR002563">
    <property type="entry name" value="Flavin_Rdtase-like_dom"/>
</dbReference>
<dbReference type="AlphaFoldDB" id="A0A1V0J9S0"/>
<proteinExistence type="inferred from homology"/>
<reference evidence="6" key="1">
    <citation type="submission" date="2017-03" db="EMBL/GenBank/DDBJ databases">
        <authorList>
            <person name="Afonso C.L."/>
            <person name="Miller P.J."/>
            <person name="Scott M.A."/>
            <person name="Spackman E."/>
            <person name="Goraichik I."/>
            <person name="Dimitrov K.M."/>
            <person name="Suarez D.L."/>
            <person name="Swayne D.E."/>
        </authorList>
    </citation>
    <scope>NUCLEOTIDE SEQUENCE</scope>
    <source>
        <strain evidence="6">QT12</strain>
    </source>
</reference>
<keyword evidence="2" id="KW-0285">Flavoprotein</keyword>
<dbReference type="Gene3D" id="2.30.110.10">
    <property type="entry name" value="Electron Transport, Fmn-binding Protein, Chain A"/>
    <property type="match status" value="1"/>
</dbReference>
<dbReference type="GO" id="GO:0016646">
    <property type="term" value="F:oxidoreductase activity, acting on the CH-NH group of donors, NAD or NADP as acceptor"/>
    <property type="evidence" value="ECO:0007669"/>
    <property type="project" value="UniProtKB-ARBA"/>
</dbReference>
<keyword evidence="3" id="KW-0288">FMN</keyword>
<dbReference type="SMART" id="SM00903">
    <property type="entry name" value="Flavin_Reduct"/>
    <property type="match status" value="1"/>
</dbReference>
<sequence length="216" mass="23686">MQNLFHAADENTVAPAMTSFDPDGLSHAEQYKLLAGSIVPRPIALVTTLGTSGPNAAPFSFFNMLSVEPPMLMFSVGMRAGEDKDTIRNLREVPEMVVHLVDQANAEGMNLCSGPYPPDVNELELAGFKTLKAECVRPPRIAACPVHFECVLEQIQPFGKVPYKLVIARVLRMHFRSDIVSTAYHVDSRALDAIGRITGPGMYARLTDSFQLKSLL</sequence>
<evidence type="ECO:0000256" key="4">
    <source>
        <dbReference type="ARBA" id="ARBA00038054"/>
    </source>
</evidence>
<name>A0A1V0J9S0_COMTE</name>
<dbReference type="Pfam" id="PF01613">
    <property type="entry name" value="Flavin_Reduct"/>
    <property type="match status" value="1"/>
</dbReference>
<keyword evidence="6" id="KW-0503">Monooxygenase</keyword>
<organism evidence="6">
    <name type="scientific">Comamonas testosteroni</name>
    <name type="common">Pseudomonas testosteroni</name>
    <dbReference type="NCBI Taxonomy" id="285"/>
    <lineage>
        <taxon>Bacteria</taxon>
        <taxon>Pseudomonadati</taxon>
        <taxon>Pseudomonadota</taxon>
        <taxon>Betaproteobacteria</taxon>
        <taxon>Burkholderiales</taxon>
        <taxon>Comamonadaceae</taxon>
        <taxon>Comamonas</taxon>
    </lineage>
</organism>
<evidence type="ECO:0000256" key="1">
    <source>
        <dbReference type="ARBA" id="ARBA00001917"/>
    </source>
</evidence>
<dbReference type="EMBL" id="KY697272">
    <property type="protein sequence ID" value="ARD05468.1"/>
    <property type="molecule type" value="Genomic_DNA"/>
</dbReference>
<protein>
    <submittedName>
        <fullName evidence="6">Nitrilotriacetate monooxygenase component B</fullName>
    </submittedName>
</protein>
<accession>A0A1V0J9S0</accession>
<evidence type="ECO:0000256" key="2">
    <source>
        <dbReference type="ARBA" id="ARBA00022630"/>
    </source>
</evidence>
<feature type="domain" description="Flavin reductase like" evidence="5">
    <location>
        <begin position="36"/>
        <end position="186"/>
    </location>
</feature>
<dbReference type="PANTHER" id="PTHR33798:SF5">
    <property type="entry name" value="FLAVIN REDUCTASE LIKE DOMAIN-CONTAINING PROTEIN"/>
    <property type="match status" value="1"/>
</dbReference>
<dbReference type="InterPro" id="IPR012349">
    <property type="entry name" value="Split_barrel_FMN-bd"/>
</dbReference>
<evidence type="ECO:0000313" key="6">
    <source>
        <dbReference type="EMBL" id="ARD05468.1"/>
    </source>
</evidence>
<evidence type="ECO:0000256" key="3">
    <source>
        <dbReference type="ARBA" id="ARBA00022643"/>
    </source>
</evidence>
<comment type="similarity">
    <text evidence="4">Belongs to the flavoredoxin family.</text>
</comment>
<gene>
    <name evidence="6" type="primary">mab4</name>
    <name evidence="6" type="ORF">33</name>
</gene>
<dbReference type="GO" id="GO:0004497">
    <property type="term" value="F:monooxygenase activity"/>
    <property type="evidence" value="ECO:0007669"/>
    <property type="project" value="UniProtKB-KW"/>
</dbReference>
<comment type="cofactor">
    <cofactor evidence="1">
        <name>FMN</name>
        <dbReference type="ChEBI" id="CHEBI:58210"/>
    </cofactor>
</comment>
<dbReference type="SUPFAM" id="SSF50475">
    <property type="entry name" value="FMN-binding split barrel"/>
    <property type="match status" value="1"/>
</dbReference>
<dbReference type="PANTHER" id="PTHR33798">
    <property type="entry name" value="FLAVOPROTEIN OXYGENASE"/>
    <property type="match status" value="1"/>
</dbReference>
<dbReference type="GO" id="GO:0010181">
    <property type="term" value="F:FMN binding"/>
    <property type="evidence" value="ECO:0007669"/>
    <property type="project" value="InterPro"/>
</dbReference>
<keyword evidence="6" id="KW-0560">Oxidoreductase</keyword>